<dbReference type="PANTHER" id="PTHR43377">
    <property type="entry name" value="BILIVERDIN REDUCTASE A"/>
    <property type="match status" value="1"/>
</dbReference>
<dbReference type="PANTHER" id="PTHR43377:SF1">
    <property type="entry name" value="BILIVERDIN REDUCTASE A"/>
    <property type="match status" value="1"/>
</dbReference>
<dbReference type="OrthoDB" id="2564307at2"/>
<protein>
    <submittedName>
        <fullName evidence="3">Putative dehydrogenase</fullName>
    </submittedName>
</protein>
<gene>
    <name evidence="3" type="ORF">DFP98_104189</name>
</gene>
<evidence type="ECO:0000313" key="4">
    <source>
        <dbReference type="Proteomes" id="UP000256977"/>
    </source>
</evidence>
<dbReference type="InterPro" id="IPR055170">
    <property type="entry name" value="GFO_IDH_MocA-like_dom"/>
</dbReference>
<sequence length="345" mass="38231">MKVNLIGAGNIAEYHARSIKALGYELGIIADFNEKAAKALAEKYGSRWTTSTDSLLSEQADLVTVAVPNAYHFVVASAALSSGHAVLCEKPMTRSADHSKRLVELVKQTGCPFFVGYMKRMHPTVQKFADFSSRIGQMRSGLVRVYHPMPRESWPMITEQLAKFPSTPMDGVFVNSGSHMLDLLLKFAGPVKKVMAARMQYEDGCYPKADKLAHALLEMENGATIVVECGWLPLSGVGKRENGWDELLELRGESGLATLHTTWWERPQFESPVAELWDESIKSKESYIGGMIDNFQEEYRWIEKALAGENTPLASAEEAYAVDRLIDDIFEAAGVPIHVEGVLSE</sequence>
<dbReference type="AlphaFoldDB" id="A0A3D9KHX6"/>
<evidence type="ECO:0000259" key="1">
    <source>
        <dbReference type="Pfam" id="PF01408"/>
    </source>
</evidence>
<organism evidence="3 4">
    <name type="scientific">Cohnella phaseoli</name>
    <dbReference type="NCBI Taxonomy" id="456490"/>
    <lineage>
        <taxon>Bacteria</taxon>
        <taxon>Bacillati</taxon>
        <taxon>Bacillota</taxon>
        <taxon>Bacilli</taxon>
        <taxon>Bacillales</taxon>
        <taxon>Paenibacillaceae</taxon>
        <taxon>Cohnella</taxon>
    </lineage>
</organism>
<dbReference type="GO" id="GO:0000166">
    <property type="term" value="F:nucleotide binding"/>
    <property type="evidence" value="ECO:0007669"/>
    <property type="project" value="InterPro"/>
</dbReference>
<keyword evidence="4" id="KW-1185">Reference proteome</keyword>
<dbReference type="RefSeq" id="WP_116059905.1">
    <property type="nucleotide sequence ID" value="NZ_QRDZ01000004.1"/>
</dbReference>
<dbReference type="Gene3D" id="3.30.360.10">
    <property type="entry name" value="Dihydrodipicolinate Reductase, domain 2"/>
    <property type="match status" value="1"/>
</dbReference>
<evidence type="ECO:0000313" key="3">
    <source>
        <dbReference type="EMBL" id="RED85484.1"/>
    </source>
</evidence>
<feature type="domain" description="Gfo/Idh/MocA-like oxidoreductase N-terminal" evidence="1">
    <location>
        <begin position="2"/>
        <end position="117"/>
    </location>
</feature>
<dbReference type="InterPro" id="IPR000683">
    <property type="entry name" value="Gfo/Idh/MocA-like_OxRdtase_N"/>
</dbReference>
<dbReference type="SUPFAM" id="SSF51735">
    <property type="entry name" value="NAD(P)-binding Rossmann-fold domains"/>
    <property type="match status" value="1"/>
</dbReference>
<dbReference type="InterPro" id="IPR051450">
    <property type="entry name" value="Gfo/Idh/MocA_Oxidoreductases"/>
</dbReference>
<accession>A0A3D9KHX6</accession>
<name>A0A3D9KHX6_9BACL</name>
<dbReference type="EMBL" id="QRDZ01000004">
    <property type="protein sequence ID" value="RED85484.1"/>
    <property type="molecule type" value="Genomic_DNA"/>
</dbReference>
<dbReference type="SUPFAM" id="SSF55347">
    <property type="entry name" value="Glyceraldehyde-3-phosphate dehydrogenase-like, C-terminal domain"/>
    <property type="match status" value="1"/>
</dbReference>
<dbReference type="Proteomes" id="UP000256977">
    <property type="component" value="Unassembled WGS sequence"/>
</dbReference>
<proteinExistence type="predicted"/>
<comment type="caution">
    <text evidence="3">The sequence shown here is derived from an EMBL/GenBank/DDBJ whole genome shotgun (WGS) entry which is preliminary data.</text>
</comment>
<evidence type="ECO:0000259" key="2">
    <source>
        <dbReference type="Pfam" id="PF22725"/>
    </source>
</evidence>
<feature type="domain" description="GFO/IDH/MocA-like oxidoreductase" evidence="2">
    <location>
        <begin position="133"/>
        <end position="236"/>
    </location>
</feature>
<dbReference type="InterPro" id="IPR036291">
    <property type="entry name" value="NAD(P)-bd_dom_sf"/>
</dbReference>
<dbReference type="Gene3D" id="3.40.50.720">
    <property type="entry name" value="NAD(P)-binding Rossmann-like Domain"/>
    <property type="match status" value="1"/>
</dbReference>
<dbReference type="Pfam" id="PF22725">
    <property type="entry name" value="GFO_IDH_MocA_C3"/>
    <property type="match status" value="1"/>
</dbReference>
<dbReference type="Pfam" id="PF01408">
    <property type="entry name" value="GFO_IDH_MocA"/>
    <property type="match status" value="1"/>
</dbReference>
<reference evidence="3 4" key="1">
    <citation type="submission" date="2018-07" db="EMBL/GenBank/DDBJ databases">
        <title>Genomic Encyclopedia of Type Strains, Phase III (KMG-III): the genomes of soil and plant-associated and newly described type strains.</title>
        <authorList>
            <person name="Whitman W."/>
        </authorList>
    </citation>
    <scope>NUCLEOTIDE SEQUENCE [LARGE SCALE GENOMIC DNA]</scope>
    <source>
        <strain evidence="3 4">CECT 7287</strain>
    </source>
</reference>